<evidence type="ECO:0000256" key="5">
    <source>
        <dbReference type="SAM" id="Phobius"/>
    </source>
</evidence>
<keyword evidence="2 5" id="KW-0812">Transmembrane</keyword>
<keyword evidence="3 5" id="KW-1133">Transmembrane helix</keyword>
<gene>
    <name evidence="7" type="ORF">AVCANL283_00660</name>
</gene>
<comment type="caution">
    <text evidence="7">The sequence shown here is derived from an EMBL/GenBank/DDBJ whole genome shotgun (WGS) entry which is preliminary data.</text>
</comment>
<organism evidence="7 8">
    <name type="scientific">Campylobacter canadensis</name>
    <dbReference type="NCBI Taxonomy" id="449520"/>
    <lineage>
        <taxon>Bacteria</taxon>
        <taxon>Pseudomonadati</taxon>
        <taxon>Campylobacterota</taxon>
        <taxon>Epsilonproteobacteria</taxon>
        <taxon>Campylobacterales</taxon>
        <taxon>Campylobacteraceae</taxon>
        <taxon>Campylobacter</taxon>
    </lineage>
</organism>
<protein>
    <submittedName>
        <fullName evidence="7">DUF4149 domain-containing protein</fullName>
    </submittedName>
</protein>
<feature type="transmembrane region" description="Helical" evidence="5">
    <location>
        <begin position="50"/>
        <end position="68"/>
    </location>
</feature>
<evidence type="ECO:0000313" key="7">
    <source>
        <dbReference type="EMBL" id="MBZ7986624.1"/>
    </source>
</evidence>
<evidence type="ECO:0000256" key="1">
    <source>
        <dbReference type="ARBA" id="ARBA00004370"/>
    </source>
</evidence>
<evidence type="ECO:0000256" key="4">
    <source>
        <dbReference type="ARBA" id="ARBA00023136"/>
    </source>
</evidence>
<name>A0ABS7WPD4_9BACT</name>
<evidence type="ECO:0000256" key="3">
    <source>
        <dbReference type="ARBA" id="ARBA00022989"/>
    </source>
</evidence>
<proteinExistence type="predicted"/>
<reference evidence="7 8" key="1">
    <citation type="submission" date="2020-07" db="EMBL/GenBank/DDBJ databases">
        <title>Transfer of Campylobacter canadensis to the novel genus Avispirillum gen. nov., that also includes two novel species recovered from migratory waterfowl: Avispirillum anseris sp. nov. and Avispirillum brantae sp. nov.</title>
        <authorList>
            <person name="Miller W.G."/>
            <person name="Chapman M.H."/>
            <person name="Yee E."/>
            <person name="Inglis G.D."/>
        </authorList>
    </citation>
    <scope>NUCLEOTIDE SEQUENCE [LARGE SCALE GENOMIC DNA]</scope>
    <source>
        <strain evidence="7 8">L283</strain>
    </source>
</reference>
<dbReference type="RefSeq" id="WP_172232438.1">
    <property type="nucleotide sequence ID" value="NZ_CP035946.1"/>
</dbReference>
<keyword evidence="4 5" id="KW-0472">Membrane</keyword>
<dbReference type="Pfam" id="PF13664">
    <property type="entry name" value="DUF4149"/>
    <property type="match status" value="1"/>
</dbReference>
<dbReference type="InterPro" id="IPR025423">
    <property type="entry name" value="TMEM205-like"/>
</dbReference>
<sequence>MYKLYLFLLAGVICVSLFAGIIVAPCIFYPANQELLNLSKFQSGLIMSGIFIKYAYVLIAISVFSLFFEIFNKCSFKLKIFRIILSLLVLIAALIFNFYYNANIINMQKMGEIVTNSTEFIKIHKESELCFKIIVIMQLCLFFTKIRSSK</sequence>
<feature type="domain" description="TMEM205-like" evidence="6">
    <location>
        <begin position="13"/>
        <end position="111"/>
    </location>
</feature>
<feature type="transmembrane region" description="Helical" evidence="5">
    <location>
        <begin position="6"/>
        <end position="29"/>
    </location>
</feature>
<accession>A0ABS7WPD4</accession>
<feature type="transmembrane region" description="Helical" evidence="5">
    <location>
        <begin position="80"/>
        <end position="100"/>
    </location>
</feature>
<keyword evidence="8" id="KW-1185">Reference proteome</keyword>
<evidence type="ECO:0000259" key="6">
    <source>
        <dbReference type="Pfam" id="PF13664"/>
    </source>
</evidence>
<evidence type="ECO:0000313" key="8">
    <source>
        <dbReference type="Proteomes" id="UP000786183"/>
    </source>
</evidence>
<dbReference type="Proteomes" id="UP000786183">
    <property type="component" value="Unassembled WGS sequence"/>
</dbReference>
<evidence type="ECO:0000256" key="2">
    <source>
        <dbReference type="ARBA" id="ARBA00022692"/>
    </source>
</evidence>
<dbReference type="EMBL" id="JACGBB010000001">
    <property type="protein sequence ID" value="MBZ7986624.1"/>
    <property type="molecule type" value="Genomic_DNA"/>
</dbReference>
<comment type="subcellular location">
    <subcellularLocation>
        <location evidence="1">Membrane</location>
    </subcellularLocation>
</comment>